<dbReference type="AlphaFoldDB" id="A0AA48RCH9"/>
<accession>A0AA48RCH9</accession>
<name>A0AA48RCH9_9ZZZZ</name>
<evidence type="ECO:0000313" key="1">
    <source>
        <dbReference type="EMBL" id="CAJ0848934.1"/>
    </source>
</evidence>
<dbReference type="EMBL" id="OY288114">
    <property type="protein sequence ID" value="CAJ0866609.1"/>
    <property type="molecule type" value="Genomic_DNA"/>
</dbReference>
<evidence type="ECO:0000313" key="2">
    <source>
        <dbReference type="EMBL" id="CAJ0866609.1"/>
    </source>
</evidence>
<gene>
    <name evidence="1" type="ORF">AMST5_00050</name>
    <name evidence="2" type="ORF">AMST5_01876</name>
</gene>
<protein>
    <submittedName>
        <fullName evidence="1">Uncharacterized protein</fullName>
    </submittedName>
</protein>
<organism evidence="1">
    <name type="scientific">freshwater sediment metagenome</name>
    <dbReference type="NCBI Taxonomy" id="556182"/>
    <lineage>
        <taxon>unclassified sequences</taxon>
        <taxon>metagenomes</taxon>
        <taxon>ecological metagenomes</taxon>
    </lineage>
</organism>
<reference evidence="1" key="1">
    <citation type="submission" date="2023-07" db="EMBL/GenBank/DDBJ databases">
        <authorList>
            <person name="Pelsma A.J. K."/>
        </authorList>
    </citation>
    <scope>NUCLEOTIDE SEQUENCE</scope>
</reference>
<dbReference type="EMBL" id="OY288114">
    <property type="protein sequence ID" value="CAJ0848934.1"/>
    <property type="molecule type" value="Genomic_DNA"/>
</dbReference>
<proteinExistence type="predicted"/>
<sequence length="70" mass="7665">MAFEIVIHTPEGDVVLGSYLTRTAAEKLAAITIPRGERWSVIEAEGEARPAAVIDFASYQAKRQARHLKG</sequence>